<accession>A0A9P4NXY9</accession>
<keyword evidence="2" id="KW-0472">Membrane</keyword>
<keyword evidence="2" id="KW-1133">Transmembrane helix</keyword>
<dbReference type="PANTHER" id="PTHR37919:SF2">
    <property type="entry name" value="EXPERA DOMAIN-CONTAINING PROTEIN"/>
    <property type="match status" value="1"/>
</dbReference>
<comment type="caution">
    <text evidence="3">The sequence shown here is derived from an EMBL/GenBank/DDBJ whole genome shotgun (WGS) entry which is preliminary data.</text>
</comment>
<keyword evidence="4" id="KW-1185">Reference proteome</keyword>
<feature type="compositionally biased region" description="Polar residues" evidence="1">
    <location>
        <begin position="1"/>
        <end position="25"/>
    </location>
</feature>
<feature type="compositionally biased region" description="Polar residues" evidence="1">
    <location>
        <begin position="35"/>
        <end position="44"/>
    </location>
</feature>
<dbReference type="Proteomes" id="UP000800235">
    <property type="component" value="Unassembled WGS sequence"/>
</dbReference>
<evidence type="ECO:0000313" key="3">
    <source>
        <dbReference type="EMBL" id="KAF2433229.1"/>
    </source>
</evidence>
<sequence length="257" mass="28314">MVSTRSHPGKVSDSTDTPAKTTPNKRQTRSKDSSEPSSPTTALATRSRARSVSAWSHTPSTLTLVWLIVSLPLVIWDTGYVLLRPWSMPGGKLHAPIWSPYKLYGTVDYVYGFPAYEAKDGFTGAQGTVNALETLLYMVYLGIAYYYGNQESGVSGRGAPATLLGRRKIVGREASLAVLIGFATSIMTLSKTLLYWLNEYHSGFAHIGHNDFVSLLFLWIIPNGAWILFPTYMTYVFGSEIFQGLEMAAGLPPKKFL</sequence>
<dbReference type="PANTHER" id="PTHR37919">
    <property type="entry name" value="PROTEIN CBG05606"/>
    <property type="match status" value="1"/>
</dbReference>
<proteinExistence type="predicted"/>
<feature type="transmembrane region" description="Helical" evidence="2">
    <location>
        <begin position="64"/>
        <end position="83"/>
    </location>
</feature>
<feature type="transmembrane region" description="Helical" evidence="2">
    <location>
        <begin position="176"/>
        <end position="196"/>
    </location>
</feature>
<keyword evidence="2" id="KW-0812">Transmembrane</keyword>
<dbReference type="AlphaFoldDB" id="A0A9P4NXY9"/>
<reference evidence="3" key="1">
    <citation type="journal article" date="2020" name="Stud. Mycol.">
        <title>101 Dothideomycetes genomes: a test case for predicting lifestyles and emergence of pathogens.</title>
        <authorList>
            <person name="Haridas S."/>
            <person name="Albert R."/>
            <person name="Binder M."/>
            <person name="Bloem J."/>
            <person name="Labutti K."/>
            <person name="Salamov A."/>
            <person name="Andreopoulos B."/>
            <person name="Baker S."/>
            <person name="Barry K."/>
            <person name="Bills G."/>
            <person name="Bluhm B."/>
            <person name="Cannon C."/>
            <person name="Castanera R."/>
            <person name="Culley D."/>
            <person name="Daum C."/>
            <person name="Ezra D."/>
            <person name="Gonzalez J."/>
            <person name="Henrissat B."/>
            <person name="Kuo A."/>
            <person name="Liang C."/>
            <person name="Lipzen A."/>
            <person name="Lutzoni F."/>
            <person name="Magnuson J."/>
            <person name="Mondo S."/>
            <person name="Nolan M."/>
            <person name="Ohm R."/>
            <person name="Pangilinan J."/>
            <person name="Park H.-J."/>
            <person name="Ramirez L."/>
            <person name="Alfaro M."/>
            <person name="Sun H."/>
            <person name="Tritt A."/>
            <person name="Yoshinaga Y."/>
            <person name="Zwiers L.-H."/>
            <person name="Turgeon B."/>
            <person name="Goodwin S."/>
            <person name="Spatafora J."/>
            <person name="Crous P."/>
            <person name="Grigoriev I."/>
        </authorList>
    </citation>
    <scope>NUCLEOTIDE SEQUENCE</scope>
    <source>
        <strain evidence="3">CBS 130266</strain>
    </source>
</reference>
<feature type="region of interest" description="Disordered" evidence="1">
    <location>
        <begin position="1"/>
        <end position="45"/>
    </location>
</feature>
<organism evidence="3 4">
    <name type="scientific">Tothia fuscella</name>
    <dbReference type="NCBI Taxonomy" id="1048955"/>
    <lineage>
        <taxon>Eukaryota</taxon>
        <taxon>Fungi</taxon>
        <taxon>Dikarya</taxon>
        <taxon>Ascomycota</taxon>
        <taxon>Pezizomycotina</taxon>
        <taxon>Dothideomycetes</taxon>
        <taxon>Pleosporomycetidae</taxon>
        <taxon>Venturiales</taxon>
        <taxon>Cylindrosympodiaceae</taxon>
        <taxon>Tothia</taxon>
    </lineage>
</organism>
<protein>
    <recommendedName>
        <fullName evidence="5">C6 transcription factor</fullName>
    </recommendedName>
</protein>
<name>A0A9P4NXY9_9PEZI</name>
<evidence type="ECO:0000256" key="1">
    <source>
        <dbReference type="SAM" id="MobiDB-lite"/>
    </source>
</evidence>
<gene>
    <name evidence="3" type="ORF">EJ08DRAFT_584285</name>
</gene>
<dbReference type="OrthoDB" id="60858at2759"/>
<evidence type="ECO:0000313" key="4">
    <source>
        <dbReference type="Proteomes" id="UP000800235"/>
    </source>
</evidence>
<dbReference type="EMBL" id="MU007022">
    <property type="protein sequence ID" value="KAF2433229.1"/>
    <property type="molecule type" value="Genomic_DNA"/>
</dbReference>
<evidence type="ECO:0000256" key="2">
    <source>
        <dbReference type="SAM" id="Phobius"/>
    </source>
</evidence>
<evidence type="ECO:0008006" key="5">
    <source>
        <dbReference type="Google" id="ProtNLM"/>
    </source>
</evidence>
<feature type="transmembrane region" description="Helical" evidence="2">
    <location>
        <begin position="216"/>
        <end position="237"/>
    </location>
</feature>